<dbReference type="InterPro" id="IPR000683">
    <property type="entry name" value="Gfo/Idh/MocA-like_OxRdtase_N"/>
</dbReference>
<dbReference type="RefSeq" id="WP_380672003.1">
    <property type="nucleotide sequence ID" value="NZ_JBHTCJ010000015.1"/>
</dbReference>
<keyword evidence="6" id="KW-1185">Reference proteome</keyword>
<comment type="similarity">
    <text evidence="1">Belongs to the Gfo/Idh/MocA family.</text>
</comment>
<proteinExistence type="inferred from homology"/>
<dbReference type="Pfam" id="PF01408">
    <property type="entry name" value="GFO_IDH_MocA"/>
    <property type="match status" value="1"/>
</dbReference>
<sequence>MGDELRVGIVGYGLGGSVFHAPLIAAHRRLRLDAVVTANPERREQVRAEHPETATVDDVDALLAREPDLVVVTTPNRTHVEVATAALDAGCPVVVDKPFAPSAEEGRSLIEHARAKDLLLTVFQNRRWDSDLRTVQKVLESGDLGEVHRFESRIERWSPQAKPTWRDSGGAEDVAGLLYDLGSHLIDQARLLFGPVSEVYAEVDARRAGVRADDDTFVSLTHASGVRSHLWMSKVAARSGPRFRVLGSKAAFTKYGNDPQEDDLRAGKRPVDDTWGREIELEWGDLGTADDVETVATEPGNYLAFYDGVVKSLTKGAEPPVDPADAVVGLEIIAAAQRSAVNRTVERL</sequence>
<dbReference type="SUPFAM" id="SSF51735">
    <property type="entry name" value="NAD(P)-binding Rossmann-fold domains"/>
    <property type="match status" value="1"/>
</dbReference>
<feature type="domain" description="Gfo/Idh/MocA-like oxidoreductase N-terminal" evidence="3">
    <location>
        <begin position="5"/>
        <end position="122"/>
    </location>
</feature>
<dbReference type="Proteomes" id="UP001596504">
    <property type="component" value="Unassembled WGS sequence"/>
</dbReference>
<gene>
    <name evidence="5" type="ORF">ACFQRI_23190</name>
</gene>
<dbReference type="EMBL" id="JBHTCJ010000015">
    <property type="protein sequence ID" value="MFC7344325.1"/>
    <property type="molecule type" value="Genomic_DNA"/>
</dbReference>
<dbReference type="Gene3D" id="3.40.50.720">
    <property type="entry name" value="NAD(P)-binding Rossmann-like Domain"/>
    <property type="match status" value="1"/>
</dbReference>
<evidence type="ECO:0000259" key="4">
    <source>
        <dbReference type="Pfam" id="PF02894"/>
    </source>
</evidence>
<evidence type="ECO:0000256" key="2">
    <source>
        <dbReference type="ARBA" id="ARBA00023002"/>
    </source>
</evidence>
<dbReference type="InterPro" id="IPR051317">
    <property type="entry name" value="Gfo/Idh/MocA_oxidoreduct"/>
</dbReference>
<dbReference type="PANTHER" id="PTHR43708:SF5">
    <property type="entry name" value="CONSERVED EXPRESSED OXIDOREDUCTASE (EUROFUNG)-RELATED"/>
    <property type="match status" value="1"/>
</dbReference>
<dbReference type="InterPro" id="IPR004104">
    <property type="entry name" value="Gfo/Idh/MocA-like_OxRdtase_C"/>
</dbReference>
<name>A0ABW2LST3_9PSEU</name>
<dbReference type="Pfam" id="PF02894">
    <property type="entry name" value="GFO_IDH_MocA_C"/>
    <property type="match status" value="1"/>
</dbReference>
<organism evidence="5 6">
    <name type="scientific">Saccharopolyspora griseoalba</name>
    <dbReference type="NCBI Taxonomy" id="1431848"/>
    <lineage>
        <taxon>Bacteria</taxon>
        <taxon>Bacillati</taxon>
        <taxon>Actinomycetota</taxon>
        <taxon>Actinomycetes</taxon>
        <taxon>Pseudonocardiales</taxon>
        <taxon>Pseudonocardiaceae</taxon>
        <taxon>Saccharopolyspora</taxon>
    </lineage>
</organism>
<dbReference type="SUPFAM" id="SSF55347">
    <property type="entry name" value="Glyceraldehyde-3-phosphate dehydrogenase-like, C-terminal domain"/>
    <property type="match status" value="1"/>
</dbReference>
<comment type="caution">
    <text evidence="5">The sequence shown here is derived from an EMBL/GenBank/DDBJ whole genome shotgun (WGS) entry which is preliminary data.</text>
</comment>
<evidence type="ECO:0000313" key="5">
    <source>
        <dbReference type="EMBL" id="MFC7344325.1"/>
    </source>
</evidence>
<evidence type="ECO:0000259" key="3">
    <source>
        <dbReference type="Pfam" id="PF01408"/>
    </source>
</evidence>
<protein>
    <submittedName>
        <fullName evidence="5">Gfo/Idh/MocA family oxidoreductase</fullName>
    </submittedName>
</protein>
<evidence type="ECO:0000256" key="1">
    <source>
        <dbReference type="ARBA" id="ARBA00010928"/>
    </source>
</evidence>
<keyword evidence="2" id="KW-0560">Oxidoreductase</keyword>
<feature type="domain" description="Gfo/Idh/MocA-like oxidoreductase C-terminal" evidence="4">
    <location>
        <begin position="137"/>
        <end position="344"/>
    </location>
</feature>
<accession>A0ABW2LST3</accession>
<dbReference type="PANTHER" id="PTHR43708">
    <property type="entry name" value="CONSERVED EXPRESSED OXIDOREDUCTASE (EUROFUNG)"/>
    <property type="match status" value="1"/>
</dbReference>
<dbReference type="Gene3D" id="3.30.360.10">
    <property type="entry name" value="Dihydrodipicolinate Reductase, domain 2"/>
    <property type="match status" value="1"/>
</dbReference>
<reference evidence="6" key="1">
    <citation type="journal article" date="2019" name="Int. J. Syst. Evol. Microbiol.">
        <title>The Global Catalogue of Microorganisms (GCM) 10K type strain sequencing project: providing services to taxonomists for standard genome sequencing and annotation.</title>
        <authorList>
            <consortium name="The Broad Institute Genomics Platform"/>
            <consortium name="The Broad Institute Genome Sequencing Center for Infectious Disease"/>
            <person name="Wu L."/>
            <person name="Ma J."/>
        </authorList>
    </citation>
    <scope>NUCLEOTIDE SEQUENCE [LARGE SCALE GENOMIC DNA]</scope>
    <source>
        <strain evidence="6">WLHS5</strain>
    </source>
</reference>
<evidence type="ECO:0000313" key="6">
    <source>
        <dbReference type="Proteomes" id="UP001596504"/>
    </source>
</evidence>
<dbReference type="InterPro" id="IPR036291">
    <property type="entry name" value="NAD(P)-bd_dom_sf"/>
</dbReference>